<keyword evidence="1" id="KW-1133">Transmembrane helix</keyword>
<feature type="transmembrane region" description="Helical" evidence="1">
    <location>
        <begin position="125"/>
        <end position="145"/>
    </location>
</feature>
<accession>A0A7C4NPL7</accession>
<organism evidence="3">
    <name type="scientific">Staphylothermus marinus</name>
    <dbReference type="NCBI Taxonomy" id="2280"/>
    <lineage>
        <taxon>Archaea</taxon>
        <taxon>Thermoproteota</taxon>
        <taxon>Thermoprotei</taxon>
        <taxon>Desulfurococcales</taxon>
        <taxon>Desulfurococcaceae</taxon>
        <taxon>Staphylothermus</taxon>
    </lineage>
</organism>
<dbReference type="AlphaFoldDB" id="A0A7C4NPL7"/>
<evidence type="ECO:0000313" key="3">
    <source>
        <dbReference type="EMBL" id="HGQ73810.1"/>
    </source>
</evidence>
<proteinExistence type="predicted"/>
<keyword evidence="1" id="KW-0472">Membrane</keyword>
<keyword evidence="1" id="KW-0812">Transmembrane</keyword>
<name>A0A7C4NPL7_STAMA</name>
<gene>
    <name evidence="2" type="ORF">ENU09_01540</name>
    <name evidence="3" type="ORF">ENU20_01880</name>
</gene>
<comment type="caution">
    <text evidence="3">The sequence shown here is derived from an EMBL/GenBank/DDBJ whole genome shotgun (WGS) entry which is preliminary data.</text>
</comment>
<dbReference type="EMBL" id="DTBE01000046">
    <property type="protein sequence ID" value="HGQ59395.1"/>
    <property type="molecule type" value="Genomic_DNA"/>
</dbReference>
<feature type="transmembrane region" description="Helical" evidence="1">
    <location>
        <begin position="75"/>
        <end position="95"/>
    </location>
</feature>
<protein>
    <recommendedName>
        <fullName evidence="4">DUF106 domain-containing protein</fullName>
    </recommendedName>
</protein>
<evidence type="ECO:0008006" key="4">
    <source>
        <dbReference type="Google" id="ProtNLM"/>
    </source>
</evidence>
<evidence type="ECO:0000313" key="2">
    <source>
        <dbReference type="EMBL" id="HGQ59395.1"/>
    </source>
</evidence>
<reference evidence="3" key="1">
    <citation type="journal article" date="2020" name="mSystems">
        <title>Genome- and Community-Level Interaction Insights into Carbon Utilization and Element Cycling Functions of Hydrothermarchaeota in Hydrothermal Sediment.</title>
        <authorList>
            <person name="Zhou Z."/>
            <person name="Liu Y."/>
            <person name="Xu W."/>
            <person name="Pan J."/>
            <person name="Luo Z.H."/>
            <person name="Li M."/>
        </authorList>
    </citation>
    <scope>NUCLEOTIDE SEQUENCE [LARGE SCALE GENOMIC DNA]</scope>
    <source>
        <strain evidence="2">SpSt-638</strain>
        <strain evidence="3">SpSt-648</strain>
    </source>
</reference>
<sequence length="150" mass="17676">MSSVQPGSISLAILIGLSYSLLGVSVMYIIARTRFFSQALIYAKRESFVLKPRSKGDYRKFRREYGLLKRTRRRLIFLFAIHVFVFISMYLLMLYTLSIVFQNNYIVEIPIPIPLLSWKTENGYYNVWIHTLSLISFLTPVYLYIRVTKK</sequence>
<feature type="transmembrane region" description="Helical" evidence="1">
    <location>
        <begin position="12"/>
        <end position="31"/>
    </location>
</feature>
<dbReference type="EMBL" id="DTBP01000014">
    <property type="protein sequence ID" value="HGQ73810.1"/>
    <property type="molecule type" value="Genomic_DNA"/>
</dbReference>
<evidence type="ECO:0000256" key="1">
    <source>
        <dbReference type="SAM" id="Phobius"/>
    </source>
</evidence>